<evidence type="ECO:0000313" key="2">
    <source>
        <dbReference type="EMBL" id="MCC2126319.1"/>
    </source>
</evidence>
<dbReference type="AlphaFoldDB" id="A0AAE3DCG2"/>
<reference evidence="2 3" key="1">
    <citation type="submission" date="2021-10" db="EMBL/GenBank/DDBJ databases">
        <title>Anaerobic single-cell dispensing facilitates the cultivation of human gut bacteria.</title>
        <authorList>
            <person name="Afrizal A."/>
        </authorList>
    </citation>
    <scope>NUCLEOTIDE SEQUENCE [LARGE SCALE GENOMIC DNA]</scope>
    <source>
        <strain evidence="2 3">CLA-AA-H276</strain>
    </source>
</reference>
<gene>
    <name evidence="2" type="ORF">LKD36_09005</name>
</gene>
<dbReference type="RefSeq" id="WP_308459421.1">
    <property type="nucleotide sequence ID" value="NZ_JAJEPS010000007.1"/>
</dbReference>
<evidence type="ECO:0000313" key="3">
    <source>
        <dbReference type="Proteomes" id="UP001198220"/>
    </source>
</evidence>
<name>A0AAE3DCG2_9FIRM</name>
<comment type="caution">
    <text evidence="2">The sequence shown here is derived from an EMBL/GenBank/DDBJ whole genome shotgun (WGS) entry which is preliminary data.</text>
</comment>
<evidence type="ECO:0000256" key="1">
    <source>
        <dbReference type="SAM" id="MobiDB-lite"/>
    </source>
</evidence>
<protein>
    <submittedName>
        <fullName evidence="2">Uncharacterized protein</fullName>
    </submittedName>
</protein>
<organism evidence="2 3">
    <name type="scientific">Hominiventricola filiformis</name>
    <dbReference type="NCBI Taxonomy" id="2885352"/>
    <lineage>
        <taxon>Bacteria</taxon>
        <taxon>Bacillati</taxon>
        <taxon>Bacillota</taxon>
        <taxon>Clostridia</taxon>
        <taxon>Lachnospirales</taxon>
        <taxon>Lachnospiraceae</taxon>
        <taxon>Hominiventricola</taxon>
    </lineage>
</organism>
<accession>A0AAE3DCG2</accession>
<sequence>MNNWIWILLLLCWCGGGNSCRCNSCRCNSCGNPSCGCDKPKPICPGRPEGGCQSGGCMPSEPLCQTPPPPRPPRPPFDDCGR</sequence>
<proteinExistence type="predicted"/>
<dbReference type="EMBL" id="JAJEPS010000007">
    <property type="protein sequence ID" value="MCC2126319.1"/>
    <property type="molecule type" value="Genomic_DNA"/>
</dbReference>
<feature type="region of interest" description="Disordered" evidence="1">
    <location>
        <begin position="62"/>
        <end position="82"/>
    </location>
</feature>
<keyword evidence="3" id="KW-1185">Reference proteome</keyword>
<dbReference type="Proteomes" id="UP001198220">
    <property type="component" value="Unassembled WGS sequence"/>
</dbReference>
<feature type="compositionally biased region" description="Pro residues" evidence="1">
    <location>
        <begin position="65"/>
        <end position="75"/>
    </location>
</feature>